<evidence type="ECO:0000313" key="2">
    <source>
        <dbReference type="EMBL" id="GAA3193141.1"/>
    </source>
</evidence>
<dbReference type="EMBL" id="BAAAUH010000045">
    <property type="protein sequence ID" value="GAA3193141.1"/>
    <property type="molecule type" value="Genomic_DNA"/>
</dbReference>
<comment type="caution">
    <text evidence="2">The sequence shown here is derived from an EMBL/GenBank/DDBJ whole genome shotgun (WGS) entry which is preliminary data.</text>
</comment>
<dbReference type="Proteomes" id="UP001501866">
    <property type="component" value="Unassembled WGS sequence"/>
</dbReference>
<reference evidence="3" key="1">
    <citation type="journal article" date="2019" name="Int. J. Syst. Evol. Microbiol.">
        <title>The Global Catalogue of Microorganisms (GCM) 10K type strain sequencing project: providing services to taxonomists for standard genome sequencing and annotation.</title>
        <authorList>
            <consortium name="The Broad Institute Genomics Platform"/>
            <consortium name="The Broad Institute Genome Sequencing Center for Infectious Disease"/>
            <person name="Wu L."/>
            <person name="Ma J."/>
        </authorList>
    </citation>
    <scope>NUCLEOTIDE SEQUENCE [LARGE SCALE GENOMIC DNA]</scope>
    <source>
        <strain evidence="3">JCM 9095</strain>
    </source>
</reference>
<feature type="region of interest" description="Disordered" evidence="1">
    <location>
        <begin position="1"/>
        <end position="82"/>
    </location>
</feature>
<evidence type="ECO:0000313" key="3">
    <source>
        <dbReference type="Proteomes" id="UP001501866"/>
    </source>
</evidence>
<feature type="compositionally biased region" description="Low complexity" evidence="1">
    <location>
        <begin position="24"/>
        <end position="36"/>
    </location>
</feature>
<organism evidence="2 3">
    <name type="scientific">Streptomyces virens</name>
    <dbReference type="NCBI Taxonomy" id="285572"/>
    <lineage>
        <taxon>Bacteria</taxon>
        <taxon>Bacillati</taxon>
        <taxon>Actinomycetota</taxon>
        <taxon>Actinomycetes</taxon>
        <taxon>Kitasatosporales</taxon>
        <taxon>Streptomycetaceae</taxon>
        <taxon>Streptomyces</taxon>
    </lineage>
</organism>
<gene>
    <name evidence="2" type="ORF">GCM10010451_48970</name>
</gene>
<feature type="compositionally biased region" description="Basic and acidic residues" evidence="1">
    <location>
        <begin position="1"/>
        <end position="12"/>
    </location>
</feature>
<accession>A0ABP6PYH1</accession>
<sequence length="82" mass="9190">MSRTYSDLERPRHGPSARRAAYSPFRPARRQPAGPRRAPRPRPRTPHAIPRSGHNFPSNNATTAREEPAYPTCITHAGDHQA</sequence>
<evidence type="ECO:0000256" key="1">
    <source>
        <dbReference type="SAM" id="MobiDB-lite"/>
    </source>
</evidence>
<keyword evidence="3" id="KW-1185">Reference proteome</keyword>
<name>A0ABP6PYH1_9ACTN</name>
<proteinExistence type="predicted"/>
<protein>
    <submittedName>
        <fullName evidence="2">Uncharacterized protein</fullName>
    </submittedName>
</protein>